<dbReference type="PRINTS" id="PR00081">
    <property type="entry name" value="GDHRDH"/>
</dbReference>
<dbReference type="Proteomes" id="UP000007350">
    <property type="component" value="Unassembled WGS sequence"/>
</dbReference>
<dbReference type="AlphaFoldDB" id="K2LVR6"/>
<evidence type="ECO:0008006" key="5">
    <source>
        <dbReference type="Google" id="ProtNLM"/>
    </source>
</evidence>
<dbReference type="EMBL" id="AHKC01019764">
    <property type="protein sequence ID" value="EKF26828.1"/>
    <property type="molecule type" value="Genomic_DNA"/>
</dbReference>
<comment type="similarity">
    <text evidence="1">Belongs to the short-chain dehydrogenases/reductases (SDR) family.</text>
</comment>
<dbReference type="Gene3D" id="3.40.50.720">
    <property type="entry name" value="NAD(P)-binding Rossmann-like Domain"/>
    <property type="match status" value="1"/>
</dbReference>
<dbReference type="InterPro" id="IPR002347">
    <property type="entry name" value="SDR_fam"/>
</dbReference>
<evidence type="ECO:0000256" key="1">
    <source>
        <dbReference type="ARBA" id="ARBA00006484"/>
    </source>
</evidence>
<reference evidence="3 4" key="1">
    <citation type="journal article" date="2012" name="BMC Genomics">
        <title>Comparative genomic analysis of human infective Trypanosoma cruzi lineages with the bat-restricted subspecies T. cruzi marinkellei.</title>
        <authorList>
            <person name="Franzen O."/>
            <person name="Talavera-Lopez C."/>
            <person name="Ochaya S."/>
            <person name="Butler C.E."/>
            <person name="Messenger L.A."/>
            <person name="Lewis M.D."/>
            <person name="Llewellyn M.S."/>
            <person name="Marinkelle C.J."/>
            <person name="Tyler K.M."/>
            <person name="Miles M.A."/>
            <person name="Andersson B."/>
        </authorList>
    </citation>
    <scope>NUCLEOTIDE SEQUENCE [LARGE SCALE GENOMIC DNA]</scope>
    <source>
        <strain evidence="3 4">B7</strain>
    </source>
</reference>
<dbReference type="InterPro" id="IPR051019">
    <property type="entry name" value="VLCFA-Steroid_DH"/>
</dbReference>
<name>K2LVR6_TRYCR</name>
<dbReference type="PIRSF" id="PIRSF000126">
    <property type="entry name" value="11-beta-HSD1"/>
    <property type="match status" value="1"/>
</dbReference>
<dbReference type="GO" id="GO:0016491">
    <property type="term" value="F:oxidoreductase activity"/>
    <property type="evidence" value="ECO:0007669"/>
    <property type="project" value="UniProtKB-KW"/>
</dbReference>
<dbReference type="SUPFAM" id="SSF51735">
    <property type="entry name" value="NAD(P)-binding Rossmann-fold domains"/>
    <property type="match status" value="1"/>
</dbReference>
<evidence type="ECO:0000313" key="4">
    <source>
        <dbReference type="Proteomes" id="UP000007350"/>
    </source>
</evidence>
<dbReference type="CDD" id="cd05356">
    <property type="entry name" value="17beta-HSD1_like_SDR_c"/>
    <property type="match status" value="1"/>
</dbReference>
<dbReference type="PANTHER" id="PTHR43899:SF13">
    <property type="entry name" value="RH59310P"/>
    <property type="match status" value="1"/>
</dbReference>
<sequence length="311" mass="33849">MKLTCSFLAYVGAVSVALSLYRLVKFLYVNLVASADLKRKYARAGDWAIVTGATEGIGYAMAMELARRGFNVCAIARTRSKLDTVVAEIEKKGVQGKAVVFDFSTADAQAYKGLFAELELLEVAILVNNVGVNYAYANYFDEADGEEDMKMLKVNCEATLRMTRFIVPRLKAKRAGGIVFLSSISATVPSPMLSAYAGTKSLSLAFGEALAYELQPYGVDVLTVTPSLVVSKMTQGVSSRKPKETFMMVNAAAMAHQTLNKLGIVKRTAGHINHALLSSCIRILPESLVSNKILTLHQAIKRRAERSSRTQ</sequence>
<proteinExistence type="inferred from homology"/>
<gene>
    <name evidence="3" type="ORF">MOQ_009464</name>
</gene>
<keyword evidence="4" id="KW-1185">Reference proteome</keyword>
<organism evidence="3 4">
    <name type="scientific">Trypanosoma cruzi marinkellei</name>
    <dbReference type="NCBI Taxonomy" id="85056"/>
    <lineage>
        <taxon>Eukaryota</taxon>
        <taxon>Discoba</taxon>
        <taxon>Euglenozoa</taxon>
        <taxon>Kinetoplastea</taxon>
        <taxon>Metakinetoplastina</taxon>
        <taxon>Trypanosomatida</taxon>
        <taxon>Trypanosomatidae</taxon>
        <taxon>Trypanosoma</taxon>
        <taxon>Schizotrypanum</taxon>
    </lineage>
</organism>
<keyword evidence="2" id="KW-0560">Oxidoreductase</keyword>
<dbReference type="OrthoDB" id="5545019at2759"/>
<evidence type="ECO:0000313" key="3">
    <source>
        <dbReference type="EMBL" id="EKF26828.1"/>
    </source>
</evidence>
<evidence type="ECO:0000256" key="2">
    <source>
        <dbReference type="ARBA" id="ARBA00023002"/>
    </source>
</evidence>
<accession>K2LVR6</accession>
<dbReference type="InterPro" id="IPR036291">
    <property type="entry name" value="NAD(P)-bd_dom_sf"/>
</dbReference>
<dbReference type="PANTHER" id="PTHR43899">
    <property type="entry name" value="RH59310P"/>
    <property type="match status" value="1"/>
</dbReference>
<protein>
    <recommendedName>
        <fullName evidence="5">Short-chain dehydrogenase</fullName>
    </recommendedName>
</protein>
<comment type="caution">
    <text evidence="3">The sequence shown here is derived from an EMBL/GenBank/DDBJ whole genome shotgun (WGS) entry which is preliminary data.</text>
</comment>
<dbReference type="Pfam" id="PF00106">
    <property type="entry name" value="adh_short"/>
    <property type="match status" value="1"/>
</dbReference>